<accession>A0A0L6W5J6</accession>
<evidence type="ECO:0000256" key="12">
    <source>
        <dbReference type="ARBA" id="ARBA00023136"/>
    </source>
</evidence>
<dbReference type="EMBL" id="LGTE01000002">
    <property type="protein sequence ID" value="KNZ70800.1"/>
    <property type="molecule type" value="Genomic_DNA"/>
</dbReference>
<evidence type="ECO:0000256" key="8">
    <source>
        <dbReference type="ARBA" id="ARBA00022801"/>
    </source>
</evidence>
<feature type="transmembrane region" description="Helical" evidence="13">
    <location>
        <begin position="115"/>
        <end position="138"/>
    </location>
</feature>
<organism evidence="15 16">
    <name type="scientific">Thermincola ferriacetica</name>
    <dbReference type="NCBI Taxonomy" id="281456"/>
    <lineage>
        <taxon>Bacteria</taxon>
        <taxon>Bacillati</taxon>
        <taxon>Bacillota</taxon>
        <taxon>Clostridia</taxon>
        <taxon>Eubacteriales</taxon>
        <taxon>Thermincolaceae</taxon>
        <taxon>Thermincola</taxon>
    </lineage>
</organism>
<keyword evidence="6 13" id="KW-0812">Transmembrane</keyword>
<gene>
    <name evidence="15" type="ORF">Tfer_0479</name>
</gene>
<keyword evidence="9" id="KW-0862">Zinc</keyword>
<evidence type="ECO:0000256" key="7">
    <source>
        <dbReference type="ARBA" id="ARBA00022723"/>
    </source>
</evidence>
<reference evidence="16" key="1">
    <citation type="submission" date="2015-07" db="EMBL/GenBank/DDBJ databases">
        <title>Complete Genome of Thermincola ferriacetica strain Z-0001T.</title>
        <authorList>
            <person name="Lusk B."/>
            <person name="Badalamenti J.P."/>
            <person name="Parameswaran P."/>
            <person name="Bond D.R."/>
            <person name="Torres C.I."/>
        </authorList>
    </citation>
    <scope>NUCLEOTIDE SEQUENCE [LARGE SCALE GENOMIC DNA]</scope>
    <source>
        <strain evidence="16">Z-0001</strain>
    </source>
</reference>
<keyword evidence="4" id="KW-1003">Cell membrane</keyword>
<evidence type="ECO:0000256" key="6">
    <source>
        <dbReference type="ARBA" id="ARBA00022692"/>
    </source>
</evidence>
<feature type="transmembrane region" description="Helical" evidence="13">
    <location>
        <begin position="167"/>
        <end position="185"/>
    </location>
</feature>
<evidence type="ECO:0000256" key="5">
    <source>
        <dbReference type="ARBA" id="ARBA00022670"/>
    </source>
</evidence>
<feature type="domain" description="Peptidase M50" evidence="14">
    <location>
        <begin position="118"/>
        <end position="159"/>
    </location>
</feature>
<dbReference type="GO" id="GO:0046872">
    <property type="term" value="F:metal ion binding"/>
    <property type="evidence" value="ECO:0007669"/>
    <property type="project" value="UniProtKB-KW"/>
</dbReference>
<keyword evidence="16" id="KW-1185">Reference proteome</keyword>
<comment type="subcellular location">
    <subcellularLocation>
        <location evidence="2">Cell membrane</location>
        <topology evidence="2">Multi-pass membrane protein</topology>
    </subcellularLocation>
</comment>
<keyword evidence="8" id="KW-0378">Hydrolase</keyword>
<sequence length="209" mass="23314">MTSIDILTKTIEVLAIIPALTVHEYSHARVAYAFGDPTAKFQGRLTLNPIKHLDPLGTLLLILYRFGWAKPVPVNPYNMQGDRRKNMMWVSLAGPASNLLFAVVAAFLWGIFADIWYLAVFFNTLFQINLVLAVFNLVPVPPLDGSKILAGLLPARQSYIIYNLERYGPVILLLLVVFNFVGAIIGPPINLLYNLITSFVGLFFPGVFY</sequence>
<evidence type="ECO:0000256" key="13">
    <source>
        <dbReference type="SAM" id="Phobius"/>
    </source>
</evidence>
<dbReference type="CDD" id="cd06158">
    <property type="entry name" value="S2P-M50_like_1"/>
    <property type="match status" value="1"/>
</dbReference>
<proteinExistence type="inferred from homology"/>
<keyword evidence="12 13" id="KW-0472">Membrane</keyword>
<evidence type="ECO:0000256" key="11">
    <source>
        <dbReference type="ARBA" id="ARBA00023049"/>
    </source>
</evidence>
<dbReference type="GO" id="GO:0006508">
    <property type="term" value="P:proteolysis"/>
    <property type="evidence" value="ECO:0007669"/>
    <property type="project" value="UniProtKB-KW"/>
</dbReference>
<feature type="transmembrane region" description="Helical" evidence="13">
    <location>
        <begin position="89"/>
        <end position="109"/>
    </location>
</feature>
<comment type="similarity">
    <text evidence="3">Belongs to the peptidase M50B family.</text>
</comment>
<evidence type="ECO:0000256" key="3">
    <source>
        <dbReference type="ARBA" id="ARBA00007931"/>
    </source>
</evidence>
<keyword evidence="5" id="KW-0645">Protease</keyword>
<dbReference type="Proteomes" id="UP000037175">
    <property type="component" value="Unassembled WGS sequence"/>
</dbReference>
<dbReference type="Pfam" id="PF02163">
    <property type="entry name" value="Peptidase_M50"/>
    <property type="match status" value="1"/>
</dbReference>
<dbReference type="AlphaFoldDB" id="A0A0L6W5J6"/>
<feature type="transmembrane region" description="Helical" evidence="13">
    <location>
        <begin position="191"/>
        <end position="208"/>
    </location>
</feature>
<dbReference type="InterPro" id="IPR008915">
    <property type="entry name" value="Peptidase_M50"/>
</dbReference>
<name>A0A0L6W5J6_9FIRM</name>
<dbReference type="GO" id="GO:0005886">
    <property type="term" value="C:plasma membrane"/>
    <property type="evidence" value="ECO:0007669"/>
    <property type="project" value="UniProtKB-SubCell"/>
</dbReference>
<evidence type="ECO:0000256" key="1">
    <source>
        <dbReference type="ARBA" id="ARBA00001947"/>
    </source>
</evidence>
<comment type="caution">
    <text evidence="15">The sequence shown here is derived from an EMBL/GenBank/DDBJ whole genome shotgun (WGS) entry which is preliminary data.</text>
</comment>
<keyword evidence="10 13" id="KW-1133">Transmembrane helix</keyword>
<dbReference type="PANTHER" id="PTHR35864">
    <property type="entry name" value="ZINC METALLOPROTEASE MJ0611-RELATED"/>
    <property type="match status" value="1"/>
</dbReference>
<comment type="cofactor">
    <cofactor evidence="1">
        <name>Zn(2+)</name>
        <dbReference type="ChEBI" id="CHEBI:29105"/>
    </cofactor>
</comment>
<dbReference type="GO" id="GO:0008237">
    <property type="term" value="F:metallopeptidase activity"/>
    <property type="evidence" value="ECO:0007669"/>
    <property type="project" value="UniProtKB-KW"/>
</dbReference>
<evidence type="ECO:0000256" key="9">
    <source>
        <dbReference type="ARBA" id="ARBA00022833"/>
    </source>
</evidence>
<dbReference type="PANTHER" id="PTHR35864:SF1">
    <property type="entry name" value="ZINC METALLOPROTEASE YWHC-RELATED"/>
    <property type="match status" value="1"/>
</dbReference>
<evidence type="ECO:0000256" key="4">
    <source>
        <dbReference type="ARBA" id="ARBA00022475"/>
    </source>
</evidence>
<dbReference type="RefSeq" id="WP_013120502.1">
    <property type="nucleotide sequence ID" value="NZ_LGTE01000002.1"/>
</dbReference>
<dbReference type="InterPro" id="IPR044537">
    <property type="entry name" value="Rip2-like"/>
</dbReference>
<dbReference type="InterPro" id="IPR052348">
    <property type="entry name" value="Metallopeptidase_M50B"/>
</dbReference>
<evidence type="ECO:0000256" key="10">
    <source>
        <dbReference type="ARBA" id="ARBA00022989"/>
    </source>
</evidence>
<evidence type="ECO:0000256" key="2">
    <source>
        <dbReference type="ARBA" id="ARBA00004651"/>
    </source>
</evidence>
<evidence type="ECO:0000313" key="16">
    <source>
        <dbReference type="Proteomes" id="UP000037175"/>
    </source>
</evidence>
<evidence type="ECO:0000313" key="15">
    <source>
        <dbReference type="EMBL" id="KNZ70800.1"/>
    </source>
</evidence>
<keyword evidence="11" id="KW-0482">Metalloprotease</keyword>
<evidence type="ECO:0000259" key="14">
    <source>
        <dbReference type="Pfam" id="PF02163"/>
    </source>
</evidence>
<keyword evidence="7" id="KW-0479">Metal-binding</keyword>
<protein>
    <submittedName>
        <fullName evidence="15">Peptidase M50</fullName>
    </submittedName>
</protein>